<reference evidence="3 4" key="1">
    <citation type="journal article" date="2013" name="Int. J. Syst. Evol. Microbiol.">
        <title>Hoeflea suaedae sp. nov., an endophytic bacterium isolated from the root of the halophyte Suaeda maritima.</title>
        <authorList>
            <person name="Chung E.J."/>
            <person name="Park J.A."/>
            <person name="Pramanik P."/>
            <person name="Bibi F."/>
            <person name="Jeon C.O."/>
            <person name="Chung Y.R."/>
        </authorList>
    </citation>
    <scope>NUCLEOTIDE SEQUENCE [LARGE SCALE GENOMIC DNA]</scope>
    <source>
        <strain evidence="3 4">YC6898</strain>
    </source>
</reference>
<dbReference type="PANTHER" id="PTHR35446:SF2">
    <property type="entry name" value="CARBOXYMUCONOLACTONE DECARBOXYLASE-LIKE DOMAIN-CONTAINING PROTEIN"/>
    <property type="match status" value="1"/>
</dbReference>
<dbReference type="SUPFAM" id="SSF69118">
    <property type="entry name" value="AhpD-like"/>
    <property type="match status" value="1"/>
</dbReference>
<dbReference type="Proteomes" id="UP000295131">
    <property type="component" value="Unassembled WGS sequence"/>
</dbReference>
<gene>
    <name evidence="3" type="ORF">E2A64_16215</name>
</gene>
<dbReference type="InterPro" id="IPR029032">
    <property type="entry name" value="AhpD-like"/>
</dbReference>
<name>A0A4R5PHT9_9HYPH</name>
<feature type="region of interest" description="Disordered" evidence="1">
    <location>
        <begin position="147"/>
        <end position="188"/>
    </location>
</feature>
<dbReference type="InterPro" id="IPR003779">
    <property type="entry name" value="CMD-like"/>
</dbReference>
<dbReference type="AlphaFoldDB" id="A0A4R5PHT9"/>
<protein>
    <submittedName>
        <fullName evidence="3">Carboxymuconolactone decarboxylase family protein</fullName>
    </submittedName>
</protein>
<evidence type="ECO:0000256" key="1">
    <source>
        <dbReference type="SAM" id="MobiDB-lite"/>
    </source>
</evidence>
<proteinExistence type="predicted"/>
<sequence length="188" mass="21112">MSTIVPPANPEDDPRVKAVFDDIRATRKSDFINNMWLWLAVDPALLERTWGEVKAVMATPSGLDPMTKELIYIAVSIANNCAYCIHSHTAAARAKGMTDSQYAELVTIVALAARTNHLATALQVPTDNAFDPMRATEDNQHALHLRQDRCRDRPAGRRPASPDCRHRLVRPVQSDRRGKRRRGGRNRH</sequence>
<dbReference type="Pfam" id="PF02627">
    <property type="entry name" value="CMD"/>
    <property type="match status" value="1"/>
</dbReference>
<evidence type="ECO:0000313" key="3">
    <source>
        <dbReference type="EMBL" id="TDH34490.1"/>
    </source>
</evidence>
<dbReference type="GO" id="GO:0051920">
    <property type="term" value="F:peroxiredoxin activity"/>
    <property type="evidence" value="ECO:0007669"/>
    <property type="project" value="InterPro"/>
</dbReference>
<dbReference type="NCBIfam" id="TIGR00778">
    <property type="entry name" value="ahpD_dom"/>
    <property type="match status" value="1"/>
</dbReference>
<evidence type="ECO:0000313" key="4">
    <source>
        <dbReference type="Proteomes" id="UP000295131"/>
    </source>
</evidence>
<dbReference type="InterPro" id="IPR004675">
    <property type="entry name" value="AhpD_core"/>
</dbReference>
<feature type="compositionally biased region" description="Basic residues" evidence="1">
    <location>
        <begin position="177"/>
        <end position="188"/>
    </location>
</feature>
<feature type="domain" description="Carboxymuconolactone decarboxylase-like" evidence="2">
    <location>
        <begin position="47"/>
        <end position="125"/>
    </location>
</feature>
<dbReference type="OrthoDB" id="9801997at2"/>
<evidence type="ECO:0000259" key="2">
    <source>
        <dbReference type="Pfam" id="PF02627"/>
    </source>
</evidence>
<comment type="caution">
    <text evidence="3">The sequence shown here is derived from an EMBL/GenBank/DDBJ whole genome shotgun (WGS) entry which is preliminary data.</text>
</comment>
<keyword evidence="4" id="KW-1185">Reference proteome</keyword>
<dbReference type="Gene3D" id="1.20.1290.10">
    <property type="entry name" value="AhpD-like"/>
    <property type="match status" value="1"/>
</dbReference>
<dbReference type="PANTHER" id="PTHR35446">
    <property type="entry name" value="SI:CH211-175M2.5"/>
    <property type="match status" value="1"/>
</dbReference>
<dbReference type="EMBL" id="SMSI01000004">
    <property type="protein sequence ID" value="TDH34490.1"/>
    <property type="molecule type" value="Genomic_DNA"/>
</dbReference>
<accession>A0A4R5PHT9</accession>
<organism evidence="3 4">
    <name type="scientific">Pseudohoeflea suaedae</name>
    <dbReference type="NCBI Taxonomy" id="877384"/>
    <lineage>
        <taxon>Bacteria</taxon>
        <taxon>Pseudomonadati</taxon>
        <taxon>Pseudomonadota</taxon>
        <taxon>Alphaproteobacteria</taxon>
        <taxon>Hyphomicrobiales</taxon>
        <taxon>Rhizobiaceae</taxon>
        <taxon>Pseudohoeflea</taxon>
    </lineage>
</organism>